<dbReference type="PROSITE" id="PS51084">
    <property type="entry name" value="HIT_2"/>
    <property type="match status" value="1"/>
</dbReference>
<dbReference type="Pfam" id="PF01230">
    <property type="entry name" value="HIT"/>
    <property type="match status" value="1"/>
</dbReference>
<dbReference type="SUPFAM" id="SSF54197">
    <property type="entry name" value="HIT-like"/>
    <property type="match status" value="1"/>
</dbReference>
<keyword evidence="4" id="KW-1185">Reference proteome</keyword>
<dbReference type="Proteomes" id="UP001484199">
    <property type="component" value="Chromosome"/>
</dbReference>
<evidence type="ECO:0000313" key="3">
    <source>
        <dbReference type="EMBL" id="WYY26325.1"/>
    </source>
</evidence>
<accession>A0ABZ2UD98</accession>
<evidence type="ECO:0000256" key="1">
    <source>
        <dbReference type="PROSITE-ProRule" id="PRU00464"/>
    </source>
</evidence>
<dbReference type="PROSITE" id="PS00892">
    <property type="entry name" value="HIT_1"/>
    <property type="match status" value="1"/>
</dbReference>
<dbReference type="InterPro" id="IPR036265">
    <property type="entry name" value="HIT-like_sf"/>
</dbReference>
<gene>
    <name evidence="3" type="ORF">AshY1_01870</name>
</gene>
<evidence type="ECO:0000313" key="4">
    <source>
        <dbReference type="Proteomes" id="UP001484199"/>
    </source>
</evidence>
<dbReference type="InterPro" id="IPR011146">
    <property type="entry name" value="HIT-like"/>
</dbReference>
<dbReference type="PRINTS" id="PR00332">
    <property type="entry name" value="HISTRIAD"/>
</dbReference>
<feature type="domain" description="HIT" evidence="2">
    <location>
        <begin position="4"/>
        <end position="112"/>
    </location>
</feature>
<name>A0ABZ2UD98_ASHYP</name>
<protein>
    <submittedName>
        <fullName evidence="3">HIT domain-containing protein</fullName>
    </submittedName>
</protein>
<dbReference type="PANTHER" id="PTHR46648:SF1">
    <property type="entry name" value="ADENOSINE 5'-MONOPHOSPHORAMIDASE HNT1"/>
    <property type="match status" value="1"/>
</dbReference>
<feature type="short sequence motif" description="Histidine triad motif" evidence="1">
    <location>
        <begin position="96"/>
        <end position="100"/>
    </location>
</feature>
<dbReference type="InterPro" id="IPR019808">
    <property type="entry name" value="Histidine_triad_CS"/>
</dbReference>
<reference evidence="3" key="1">
    <citation type="submission" date="2024-03" db="EMBL/GenBank/DDBJ databases">
        <title>The Complete Genome of 'Candidatus Phytoplasma fraxini' AshY1 from the Ash Yellows Group.</title>
        <authorList>
            <person name="Boehm J.W."/>
            <person name="Huettel B."/>
            <person name="Schneider B."/>
            <person name="Kube M."/>
        </authorList>
    </citation>
    <scope>NUCLEOTIDE SEQUENCE [LARGE SCALE GENOMIC DNA]</scope>
    <source>
        <strain evidence="3">AshY1</strain>
    </source>
</reference>
<dbReference type="Gene3D" id="3.30.428.10">
    <property type="entry name" value="HIT-like"/>
    <property type="match status" value="1"/>
</dbReference>
<dbReference type="RefSeq" id="WP_341266735.1">
    <property type="nucleotide sequence ID" value="NZ_CP146843.1"/>
</dbReference>
<dbReference type="InterPro" id="IPR001310">
    <property type="entry name" value="Histidine_triad_HIT"/>
</dbReference>
<proteinExistence type="predicted"/>
<sequence length="139" mass="16166">MSTVFTKIIQRKIPSYILYEDDIVIAFLDISQATKGHTLVVTKKEYKTIVEVPIDIFKHLFEIVHKISQTLIKTFNCQGINLINNNGIISGQTIFHYHVHLLPRFFSKEIQIILSDNSNKKNHSYYEQMTKNIVSNLEI</sequence>
<dbReference type="EMBL" id="CP146843">
    <property type="protein sequence ID" value="WYY26325.1"/>
    <property type="molecule type" value="Genomic_DNA"/>
</dbReference>
<organism evidence="3 4">
    <name type="scientific">Ash yellows phytoplasma</name>
    <dbReference type="NCBI Taxonomy" id="35780"/>
    <lineage>
        <taxon>Bacteria</taxon>
        <taxon>Bacillati</taxon>
        <taxon>Mycoplasmatota</taxon>
        <taxon>Mollicutes</taxon>
        <taxon>Acholeplasmatales</taxon>
        <taxon>Acholeplasmataceae</taxon>
        <taxon>Candidatus Phytoplasma</taxon>
        <taxon>16SrVII (Ash yellows group)</taxon>
    </lineage>
</organism>
<dbReference type="PANTHER" id="PTHR46648">
    <property type="entry name" value="HIT FAMILY PROTEIN 1"/>
    <property type="match status" value="1"/>
</dbReference>
<evidence type="ECO:0000259" key="2">
    <source>
        <dbReference type="PROSITE" id="PS51084"/>
    </source>
</evidence>